<evidence type="ECO:0000256" key="2">
    <source>
        <dbReference type="ARBA" id="ARBA00022729"/>
    </source>
</evidence>
<organism evidence="4 6">
    <name type="scientific">Moraxella caviae</name>
    <dbReference type="NCBI Taxonomy" id="34060"/>
    <lineage>
        <taxon>Bacteria</taxon>
        <taxon>Pseudomonadati</taxon>
        <taxon>Pseudomonadota</taxon>
        <taxon>Gammaproteobacteria</taxon>
        <taxon>Moraxellales</taxon>
        <taxon>Moraxellaceae</taxon>
        <taxon>Moraxella</taxon>
    </lineage>
</organism>
<dbReference type="Proteomes" id="UP000190435">
    <property type="component" value="Unassembled WGS sequence"/>
</dbReference>
<dbReference type="Pfam" id="PF03524">
    <property type="entry name" value="CagX"/>
    <property type="match status" value="1"/>
</dbReference>
<dbReference type="InterPro" id="IPR038161">
    <property type="entry name" value="VirB9/CagX/TrbG_C_sf"/>
</dbReference>
<dbReference type="EMBL" id="MUXU01000086">
    <property type="protein sequence ID" value="OOR87114.1"/>
    <property type="molecule type" value="Genomic_DNA"/>
</dbReference>
<comment type="similarity">
    <text evidence="1">Belongs to the TrbG/VirB9 family.</text>
</comment>
<keyword evidence="6" id="KW-1185">Reference proteome</keyword>
<dbReference type="CDD" id="cd06911">
    <property type="entry name" value="VirB9_CagX_TrbG"/>
    <property type="match status" value="1"/>
</dbReference>
<dbReference type="OrthoDB" id="5357875at2"/>
<protein>
    <submittedName>
        <fullName evidence="5">Pertussis toxin liberation protein F</fullName>
    </submittedName>
</protein>
<keyword evidence="2 3" id="KW-0732">Signal</keyword>
<evidence type="ECO:0000256" key="1">
    <source>
        <dbReference type="ARBA" id="ARBA00006135"/>
    </source>
</evidence>
<dbReference type="InterPro" id="IPR033645">
    <property type="entry name" value="VirB9/CagX/TrbG_C"/>
</dbReference>
<proteinExistence type="inferred from homology"/>
<evidence type="ECO:0000256" key="3">
    <source>
        <dbReference type="SAM" id="SignalP"/>
    </source>
</evidence>
<sequence>MKKALLATALAAIAAMTTAHAEQFGTVMGADTRVQYFNYNENDVYTINTHIGKASLIQLENGESVDDEVSALGMGDAESWSLAVKGNNIIFKPIKAQPDTNIVLVTNRRTYAFDLRNVEHAAPTYIARFIYPEVAEEATAKPAQNTMPATLQQVGVTAEGQTVWIDAKYNMDYRYKGAKALKPTNVWNDGRFTYMRFNHGGDLPAIYRVLPDNSEMIVNQHIENDTVVLQEVSPVYRLRFGRQVGDVANLTVQTPAFNETNTSQHDFVRVDR</sequence>
<reference evidence="5 7" key="2">
    <citation type="submission" date="2018-06" db="EMBL/GenBank/DDBJ databases">
        <authorList>
            <consortium name="Pathogen Informatics"/>
            <person name="Doyle S."/>
        </authorList>
    </citation>
    <scope>NUCLEOTIDE SEQUENCE [LARGE SCALE GENOMIC DNA]</scope>
    <source>
        <strain evidence="5 7">NCTC10293</strain>
    </source>
</reference>
<accession>A0A1S9ZUD6</accession>
<evidence type="ECO:0000313" key="5">
    <source>
        <dbReference type="EMBL" id="STZ13645.1"/>
    </source>
</evidence>
<evidence type="ECO:0000313" key="6">
    <source>
        <dbReference type="Proteomes" id="UP000190435"/>
    </source>
</evidence>
<reference evidence="4 6" key="1">
    <citation type="submission" date="2017-02" db="EMBL/GenBank/DDBJ databases">
        <title>Draft genome sequence of Moraxella caviae CCUG 355 type strain.</title>
        <authorList>
            <person name="Engstrom-Jakobsson H."/>
            <person name="Salva-Serra F."/>
            <person name="Thorell K."/>
            <person name="Gonzales-Siles L."/>
            <person name="Karlsson R."/>
            <person name="Boulund F."/>
            <person name="Engstrand L."/>
            <person name="Moore E."/>
        </authorList>
    </citation>
    <scope>NUCLEOTIDE SEQUENCE [LARGE SCALE GENOMIC DNA]</scope>
    <source>
        <strain evidence="4 6">CCUG 355</strain>
    </source>
</reference>
<name>A0A1S9ZUD6_9GAMM</name>
<dbReference type="InterPro" id="IPR010258">
    <property type="entry name" value="Conjugal_tfr_TrbG/VirB9/CagX"/>
</dbReference>
<evidence type="ECO:0000313" key="7">
    <source>
        <dbReference type="Proteomes" id="UP000255279"/>
    </source>
</evidence>
<dbReference type="Gene3D" id="2.60.40.2500">
    <property type="match status" value="1"/>
</dbReference>
<feature type="chain" id="PRO_5036026366" evidence="3">
    <location>
        <begin position="22"/>
        <end position="272"/>
    </location>
</feature>
<gene>
    <name evidence="5" type="primary">ptlF</name>
    <name evidence="4" type="ORF">B0181_11095</name>
    <name evidence="5" type="ORF">NCTC10293_01223</name>
</gene>
<dbReference type="AlphaFoldDB" id="A0A1S9ZUD6"/>
<feature type="signal peptide" evidence="3">
    <location>
        <begin position="1"/>
        <end position="21"/>
    </location>
</feature>
<dbReference type="STRING" id="34060.B0181_11095"/>
<dbReference type="RefSeq" id="WP_078277548.1">
    <property type="nucleotide sequence ID" value="NZ_CAACXO010000011.1"/>
</dbReference>
<evidence type="ECO:0000313" key="4">
    <source>
        <dbReference type="EMBL" id="OOR87114.1"/>
    </source>
</evidence>
<dbReference type="Proteomes" id="UP000255279">
    <property type="component" value="Unassembled WGS sequence"/>
</dbReference>
<dbReference type="EMBL" id="UGQE01000002">
    <property type="protein sequence ID" value="STZ13645.1"/>
    <property type="molecule type" value="Genomic_DNA"/>
</dbReference>